<evidence type="ECO:0000313" key="3">
    <source>
        <dbReference type="Proteomes" id="UP000236161"/>
    </source>
</evidence>
<dbReference type="Proteomes" id="UP000236161">
    <property type="component" value="Unassembled WGS sequence"/>
</dbReference>
<gene>
    <name evidence="2" type="ORF">AXF42_Ash016291</name>
</gene>
<dbReference type="EMBL" id="KZ453008">
    <property type="protein sequence ID" value="PKA47945.1"/>
    <property type="molecule type" value="Genomic_DNA"/>
</dbReference>
<reference evidence="2 3" key="1">
    <citation type="journal article" date="2017" name="Nature">
        <title>The Apostasia genome and the evolution of orchids.</title>
        <authorList>
            <person name="Zhang G.Q."/>
            <person name="Liu K.W."/>
            <person name="Li Z."/>
            <person name="Lohaus R."/>
            <person name="Hsiao Y.Y."/>
            <person name="Niu S.C."/>
            <person name="Wang J.Y."/>
            <person name="Lin Y.C."/>
            <person name="Xu Q."/>
            <person name="Chen L.J."/>
            <person name="Yoshida K."/>
            <person name="Fujiwara S."/>
            <person name="Wang Z.W."/>
            <person name="Zhang Y.Q."/>
            <person name="Mitsuda N."/>
            <person name="Wang M."/>
            <person name="Liu G.H."/>
            <person name="Pecoraro L."/>
            <person name="Huang H.X."/>
            <person name="Xiao X.J."/>
            <person name="Lin M."/>
            <person name="Wu X.Y."/>
            <person name="Wu W.L."/>
            <person name="Chen Y.Y."/>
            <person name="Chang S.B."/>
            <person name="Sakamoto S."/>
            <person name="Ohme-Takagi M."/>
            <person name="Yagi M."/>
            <person name="Zeng S.J."/>
            <person name="Shen C.Y."/>
            <person name="Yeh C.M."/>
            <person name="Luo Y.B."/>
            <person name="Tsai W.C."/>
            <person name="Van de Peer Y."/>
            <person name="Liu Z.J."/>
        </authorList>
    </citation>
    <scope>NUCLEOTIDE SEQUENCE [LARGE SCALE GENOMIC DNA]</scope>
    <source>
        <strain evidence="3">cv. Shenzhen</strain>
        <tissue evidence="2">Stem</tissue>
    </source>
</reference>
<keyword evidence="3" id="KW-1185">Reference proteome</keyword>
<feature type="region of interest" description="Disordered" evidence="1">
    <location>
        <begin position="1"/>
        <end position="25"/>
    </location>
</feature>
<organism evidence="2 3">
    <name type="scientific">Apostasia shenzhenica</name>
    <dbReference type="NCBI Taxonomy" id="1088818"/>
    <lineage>
        <taxon>Eukaryota</taxon>
        <taxon>Viridiplantae</taxon>
        <taxon>Streptophyta</taxon>
        <taxon>Embryophyta</taxon>
        <taxon>Tracheophyta</taxon>
        <taxon>Spermatophyta</taxon>
        <taxon>Magnoliopsida</taxon>
        <taxon>Liliopsida</taxon>
        <taxon>Asparagales</taxon>
        <taxon>Orchidaceae</taxon>
        <taxon>Apostasioideae</taxon>
        <taxon>Apostasia</taxon>
    </lineage>
</organism>
<accession>A0A2H9ZXA8</accession>
<name>A0A2H9ZXA8_9ASPA</name>
<evidence type="ECO:0000313" key="2">
    <source>
        <dbReference type="EMBL" id="PKA47945.1"/>
    </source>
</evidence>
<dbReference type="AlphaFoldDB" id="A0A2H9ZXA8"/>
<evidence type="ECO:0000256" key="1">
    <source>
        <dbReference type="SAM" id="MobiDB-lite"/>
    </source>
</evidence>
<dbReference type="OrthoDB" id="667051at2759"/>
<sequence length="98" mass="10502">MSARHRAPCMSRPTADTSSVPRQPGALHLICRPPYSARIRLSLAATSPTSRMPPFPDLSHSSSLPGAALARDLHAGSMITADELFLNGQIRPMKLSPT</sequence>
<proteinExistence type="predicted"/>
<protein>
    <submittedName>
        <fullName evidence="2">Uncharacterized protein</fullName>
    </submittedName>
</protein>